<keyword evidence="1" id="KW-0812">Transmembrane</keyword>
<proteinExistence type="predicted"/>
<evidence type="ECO:0000256" key="1">
    <source>
        <dbReference type="SAM" id="Phobius"/>
    </source>
</evidence>
<evidence type="ECO:0008006" key="6">
    <source>
        <dbReference type="Google" id="ProtNLM"/>
    </source>
</evidence>
<dbReference type="InterPro" id="IPR013879">
    <property type="entry name" value="DUF1761"/>
</dbReference>
<feature type="transmembrane region" description="Helical" evidence="1">
    <location>
        <begin position="6"/>
        <end position="26"/>
    </location>
</feature>
<evidence type="ECO:0000313" key="5">
    <source>
        <dbReference type="Proteomes" id="UP000231990"/>
    </source>
</evidence>
<dbReference type="Proteomes" id="UP000231990">
    <property type="component" value="Unassembled WGS sequence"/>
</dbReference>
<organism evidence="3 5">
    <name type="scientific">Leptospira perolatii</name>
    <dbReference type="NCBI Taxonomy" id="2023191"/>
    <lineage>
        <taxon>Bacteria</taxon>
        <taxon>Pseudomonadati</taxon>
        <taxon>Spirochaetota</taxon>
        <taxon>Spirochaetia</taxon>
        <taxon>Leptospirales</taxon>
        <taxon>Leptospiraceae</taxon>
        <taxon>Leptospira</taxon>
    </lineage>
</organism>
<evidence type="ECO:0000313" key="2">
    <source>
        <dbReference type="EMBL" id="PJZ70881.1"/>
    </source>
</evidence>
<comment type="caution">
    <text evidence="3">The sequence shown here is derived from an EMBL/GenBank/DDBJ whole genome shotgun (WGS) entry which is preliminary data.</text>
</comment>
<evidence type="ECO:0000313" key="4">
    <source>
        <dbReference type="Proteomes" id="UP000231962"/>
    </source>
</evidence>
<dbReference type="AlphaFoldDB" id="A0A2M9ZNY2"/>
<dbReference type="RefSeq" id="WP_100712885.1">
    <property type="nucleotide sequence ID" value="NZ_NPDY01000002.1"/>
</dbReference>
<dbReference type="OrthoDB" id="333057at2"/>
<dbReference type="Pfam" id="PF08570">
    <property type="entry name" value="DUF1761"/>
    <property type="match status" value="1"/>
</dbReference>
<gene>
    <name evidence="2" type="ORF">CH360_05080</name>
    <name evidence="3" type="ORF">CH373_06350</name>
</gene>
<keyword evidence="4" id="KW-1185">Reference proteome</keyword>
<feature type="transmembrane region" description="Helical" evidence="1">
    <location>
        <begin position="126"/>
        <end position="148"/>
    </location>
</feature>
<sequence length="149" mass="16820">MENMNLNYLAILTAVVINIVIGNIWYGPLFGKAWAAAVGIDMSKKPPTMEMVKSMGLMVIGSFLMAWVFAHNAFVWNFLYDKTMLQVHGPAIPWLMGFYGGFYTWLGFIVPLTLNSVAFEGKPWKLFGINAGYYFISLQVIGMVLAYWK</sequence>
<feature type="transmembrane region" description="Helical" evidence="1">
    <location>
        <begin position="55"/>
        <end position="79"/>
    </location>
</feature>
<reference evidence="4 5" key="1">
    <citation type="submission" date="2017-07" db="EMBL/GenBank/DDBJ databases">
        <title>Leptospira spp. isolated from tropical soils.</title>
        <authorList>
            <person name="Thibeaux R."/>
            <person name="Iraola G."/>
            <person name="Ferres I."/>
            <person name="Bierque E."/>
            <person name="Girault D."/>
            <person name="Soupe-Gilbert M.-E."/>
            <person name="Picardeau M."/>
            <person name="Goarant C."/>
        </authorList>
    </citation>
    <scope>NUCLEOTIDE SEQUENCE [LARGE SCALE GENOMIC DNA]</scope>
    <source>
        <strain evidence="3 5">FH1-B-B1</strain>
        <strain evidence="2 4">FH1-B-C1</strain>
    </source>
</reference>
<keyword evidence="1" id="KW-0472">Membrane</keyword>
<evidence type="ECO:0000313" key="3">
    <source>
        <dbReference type="EMBL" id="PJZ73777.1"/>
    </source>
</evidence>
<protein>
    <recommendedName>
        <fullName evidence="6">DUF1761 domain-containing protein</fullName>
    </recommendedName>
</protein>
<name>A0A2M9ZNY2_9LEPT</name>
<dbReference type="Proteomes" id="UP000231962">
    <property type="component" value="Unassembled WGS sequence"/>
</dbReference>
<dbReference type="EMBL" id="NPDY01000002">
    <property type="protein sequence ID" value="PJZ70881.1"/>
    <property type="molecule type" value="Genomic_DNA"/>
</dbReference>
<dbReference type="EMBL" id="NPDZ01000003">
    <property type="protein sequence ID" value="PJZ73777.1"/>
    <property type="molecule type" value="Genomic_DNA"/>
</dbReference>
<accession>A0A2M9ZNY2</accession>
<feature type="transmembrane region" description="Helical" evidence="1">
    <location>
        <begin position="91"/>
        <end position="114"/>
    </location>
</feature>
<keyword evidence="1" id="KW-1133">Transmembrane helix</keyword>